<name>A0ABQ6I1A4_9MICO</name>
<evidence type="ECO:0000313" key="2">
    <source>
        <dbReference type="EMBL" id="GMA24535.1"/>
    </source>
</evidence>
<accession>A0ABQ6I1A4</accession>
<evidence type="ECO:0000313" key="3">
    <source>
        <dbReference type="Proteomes" id="UP001157091"/>
    </source>
</evidence>
<keyword evidence="3" id="KW-1185">Reference proteome</keyword>
<comment type="caution">
    <text evidence="2">The sequence shown here is derived from an EMBL/GenBank/DDBJ whole genome shotgun (WGS) entry which is preliminary data.</text>
</comment>
<feature type="region of interest" description="Disordered" evidence="1">
    <location>
        <begin position="47"/>
        <end position="69"/>
    </location>
</feature>
<organism evidence="2 3">
    <name type="scientific">Luteimicrobium album</name>
    <dbReference type="NCBI Taxonomy" id="1054550"/>
    <lineage>
        <taxon>Bacteria</taxon>
        <taxon>Bacillati</taxon>
        <taxon>Actinomycetota</taxon>
        <taxon>Actinomycetes</taxon>
        <taxon>Micrococcales</taxon>
        <taxon>Luteimicrobium</taxon>
    </lineage>
</organism>
<protein>
    <submittedName>
        <fullName evidence="2">Uncharacterized protein</fullName>
    </submittedName>
</protein>
<dbReference type="EMBL" id="BSUK01000001">
    <property type="protein sequence ID" value="GMA24535.1"/>
    <property type="molecule type" value="Genomic_DNA"/>
</dbReference>
<reference evidence="3" key="1">
    <citation type="journal article" date="2019" name="Int. J. Syst. Evol. Microbiol.">
        <title>The Global Catalogue of Microorganisms (GCM) 10K type strain sequencing project: providing services to taxonomists for standard genome sequencing and annotation.</title>
        <authorList>
            <consortium name="The Broad Institute Genomics Platform"/>
            <consortium name="The Broad Institute Genome Sequencing Center for Infectious Disease"/>
            <person name="Wu L."/>
            <person name="Ma J."/>
        </authorList>
    </citation>
    <scope>NUCLEOTIDE SEQUENCE [LARGE SCALE GENOMIC DNA]</scope>
    <source>
        <strain evidence="3">NBRC 106348</strain>
    </source>
</reference>
<dbReference type="Proteomes" id="UP001157091">
    <property type="component" value="Unassembled WGS sequence"/>
</dbReference>
<dbReference type="SUPFAM" id="SSF102405">
    <property type="entry name" value="MCP/YpsA-like"/>
    <property type="match status" value="1"/>
</dbReference>
<proteinExistence type="predicted"/>
<gene>
    <name evidence="2" type="ORF">GCM10025864_22940</name>
</gene>
<evidence type="ECO:0000256" key="1">
    <source>
        <dbReference type="SAM" id="MobiDB-lite"/>
    </source>
</evidence>
<sequence length="69" mass="7526">MGGYFDPLLAFVAGMRDRGFTHPRYVDMLVVADDVDDALERLRTYRPPARSDASPGAEMADRLAAAVAP</sequence>
<dbReference type="Gene3D" id="3.40.50.450">
    <property type="match status" value="1"/>
</dbReference>